<keyword evidence="5 8" id="KW-0812">Transmembrane</keyword>
<protein>
    <submittedName>
        <fullName evidence="9">C4-dicarboxylate transporter DcuC</fullName>
    </submittedName>
</protein>
<gene>
    <name evidence="9" type="primary">dcuC</name>
    <name evidence="9" type="ORF">MUN46_011085</name>
</gene>
<dbReference type="InterPro" id="IPR004669">
    <property type="entry name" value="C4_dicarb_anaerob_car"/>
</dbReference>
<evidence type="ECO:0000256" key="1">
    <source>
        <dbReference type="ARBA" id="ARBA00004651"/>
    </source>
</evidence>
<evidence type="ECO:0000256" key="5">
    <source>
        <dbReference type="ARBA" id="ARBA00022692"/>
    </source>
</evidence>
<evidence type="ECO:0000313" key="9">
    <source>
        <dbReference type="EMBL" id="MDL2060480.1"/>
    </source>
</evidence>
<dbReference type="RefSeq" id="WP_243375985.1">
    <property type="nucleotide sequence ID" value="NZ_JAKZJU020000002.1"/>
</dbReference>
<dbReference type="EMBL" id="JAKZJU020000002">
    <property type="protein sequence ID" value="MDL2060480.1"/>
    <property type="molecule type" value="Genomic_DNA"/>
</dbReference>
<feature type="transmembrane region" description="Helical" evidence="8">
    <location>
        <begin position="348"/>
        <end position="368"/>
    </location>
</feature>
<keyword evidence="10" id="KW-1185">Reference proteome</keyword>
<dbReference type="PANTHER" id="PTHR42002">
    <property type="entry name" value="ANAEROBIC C4-DICARBOXYLATE TRANSPORTER DCUC-RELATED"/>
    <property type="match status" value="1"/>
</dbReference>
<keyword evidence="6 8" id="KW-1133">Transmembrane helix</keyword>
<reference evidence="9" key="1">
    <citation type="submission" date="2023-03" db="EMBL/GenBank/DDBJ databases">
        <title>Mesosutterella sp. nov. isolated from porcine feces.</title>
        <authorList>
            <person name="Yu S."/>
        </authorList>
    </citation>
    <scope>NUCLEOTIDE SEQUENCE</scope>
    <source>
        <strain evidence="9">AGMB02718</strain>
    </source>
</reference>
<dbReference type="NCBIfam" id="NF037994">
    <property type="entry name" value="DcuC_1"/>
    <property type="match status" value="1"/>
</dbReference>
<dbReference type="NCBIfam" id="TIGR00771">
    <property type="entry name" value="DcuC"/>
    <property type="match status" value="1"/>
</dbReference>
<keyword evidence="7 8" id="KW-0472">Membrane</keyword>
<feature type="transmembrane region" description="Helical" evidence="8">
    <location>
        <begin position="67"/>
        <end position="90"/>
    </location>
</feature>
<keyword evidence="3" id="KW-0813">Transport</keyword>
<feature type="transmembrane region" description="Helical" evidence="8">
    <location>
        <begin position="247"/>
        <end position="266"/>
    </location>
</feature>
<dbReference type="Proteomes" id="UP001165481">
    <property type="component" value="Unassembled WGS sequence"/>
</dbReference>
<evidence type="ECO:0000256" key="7">
    <source>
        <dbReference type="ARBA" id="ARBA00023136"/>
    </source>
</evidence>
<comment type="subcellular location">
    <subcellularLocation>
        <location evidence="1">Cell membrane</location>
        <topology evidence="1">Multi-pass membrane protein</topology>
    </subcellularLocation>
</comment>
<feature type="transmembrane region" description="Helical" evidence="8">
    <location>
        <begin position="272"/>
        <end position="291"/>
    </location>
</feature>
<feature type="transmembrane region" description="Helical" evidence="8">
    <location>
        <begin position="411"/>
        <end position="432"/>
    </location>
</feature>
<evidence type="ECO:0000256" key="3">
    <source>
        <dbReference type="ARBA" id="ARBA00022448"/>
    </source>
</evidence>
<proteinExistence type="inferred from homology"/>
<feature type="transmembrane region" description="Helical" evidence="8">
    <location>
        <begin position="196"/>
        <end position="218"/>
    </location>
</feature>
<feature type="transmembrane region" description="Helical" evidence="8">
    <location>
        <begin position="303"/>
        <end position="328"/>
    </location>
</feature>
<dbReference type="PANTHER" id="PTHR42002:SF2">
    <property type="entry name" value="ANAEROBIC C4-DICARBOXYLATE TRANSPORTER DCUC-RELATED"/>
    <property type="match status" value="1"/>
</dbReference>
<evidence type="ECO:0000256" key="4">
    <source>
        <dbReference type="ARBA" id="ARBA00022475"/>
    </source>
</evidence>
<name>A0ABT7IR79_9BURK</name>
<organism evidence="9 10">
    <name type="scientific">Mesosutterella faecium</name>
    <dbReference type="NCBI Taxonomy" id="2925194"/>
    <lineage>
        <taxon>Bacteria</taxon>
        <taxon>Pseudomonadati</taxon>
        <taxon>Pseudomonadota</taxon>
        <taxon>Betaproteobacteria</taxon>
        <taxon>Burkholderiales</taxon>
        <taxon>Sutterellaceae</taxon>
        <taxon>Mesosutterella</taxon>
    </lineage>
</organism>
<feature type="transmembrane region" description="Helical" evidence="8">
    <location>
        <begin position="117"/>
        <end position="145"/>
    </location>
</feature>
<keyword evidence="4" id="KW-1003">Cell membrane</keyword>
<evidence type="ECO:0000256" key="8">
    <source>
        <dbReference type="SAM" id="Phobius"/>
    </source>
</evidence>
<dbReference type="InterPro" id="IPR018385">
    <property type="entry name" value="C4_dicarb_anaerob_car-like"/>
</dbReference>
<evidence type="ECO:0000256" key="2">
    <source>
        <dbReference type="ARBA" id="ARBA00005275"/>
    </source>
</evidence>
<accession>A0ABT7IR79</accession>
<feature type="transmembrane region" description="Helical" evidence="8">
    <location>
        <begin position="27"/>
        <end position="46"/>
    </location>
</feature>
<comment type="caution">
    <text evidence="9">The sequence shown here is derived from an EMBL/GenBank/DDBJ whole genome shotgun (WGS) entry which is preliminary data.</text>
</comment>
<feature type="transmembrane region" description="Helical" evidence="8">
    <location>
        <begin position="157"/>
        <end position="176"/>
    </location>
</feature>
<feature type="transmembrane region" description="Helical" evidence="8">
    <location>
        <begin position="438"/>
        <end position="455"/>
    </location>
</feature>
<comment type="similarity">
    <text evidence="2">Belongs to the DcuC/DcuD transporter (TC 2.A.61) family.</text>
</comment>
<evidence type="ECO:0000313" key="10">
    <source>
        <dbReference type="Proteomes" id="UP001165481"/>
    </source>
</evidence>
<sequence length="456" mass="47620">MEYLASFLAVLVTIATGWLVIKRYPTVIVLLGSGLIMIAIAILFGADHILPKGAKSTGLVWFDLIDLIRLASVKQVAGIGMIIMVAGGFAKYMERIGASGALVKVCISPLKALKSPYLVLALCYMLGAAMCPVVPSHGGLAMLLLTTMYPILLKLGVSRAGAAAAIFCSGTIGMGPGTGTALFAAKIANIEPIVYFVQYQLPVAIPMIITIAVLNFFVQRYYDRKNDDVYTDSVFDSGKLMPVGPSGYAILPVLPIALLCVFSKFGYQSIQLNTVTALFLSWIIGVVVELIRRRDLMKVCEDAMAMIKGMGSLFTTIVSLIIAAQIFATGIKLCGLIDLLLKCANYGGFGMTGMAGVLSGLIAIVAFLTGSGVGALTSLGSIATDVAAGLGGDVTQLISSMQFTAGLARGISPVAGATIVVAAAAGITPIAIIRRTAIPMLGGWIVMMIGNYLLLG</sequence>
<dbReference type="Pfam" id="PF03606">
    <property type="entry name" value="DcuC"/>
    <property type="match status" value="1"/>
</dbReference>
<evidence type="ECO:0000256" key="6">
    <source>
        <dbReference type="ARBA" id="ARBA00022989"/>
    </source>
</evidence>